<feature type="transmembrane region" description="Helical" evidence="3">
    <location>
        <begin position="38"/>
        <end position="58"/>
    </location>
</feature>
<dbReference type="PANTHER" id="PTHR45460">
    <property type="entry name" value="SIMILAR TO CYSTEINE PROTEINASE"/>
    <property type="match status" value="1"/>
</dbReference>
<keyword evidence="5" id="KW-1185">Reference proteome</keyword>
<dbReference type="InterPro" id="IPR013517">
    <property type="entry name" value="FG-GAP"/>
</dbReference>
<keyword evidence="3" id="KW-0812">Transmembrane</keyword>
<dbReference type="InterPro" id="IPR028994">
    <property type="entry name" value="Integrin_alpha_N"/>
</dbReference>
<dbReference type="Pfam" id="PF13517">
    <property type="entry name" value="FG-GAP_3"/>
    <property type="match status" value="1"/>
</dbReference>
<evidence type="ECO:0000256" key="2">
    <source>
        <dbReference type="SAM" id="MobiDB-lite"/>
    </source>
</evidence>
<evidence type="ECO:0000256" key="1">
    <source>
        <dbReference type="ARBA" id="ARBA00022729"/>
    </source>
</evidence>
<evidence type="ECO:0000313" key="5">
    <source>
        <dbReference type="Proteomes" id="UP001158067"/>
    </source>
</evidence>
<sequence length="1324" mass="144800">MSKNRPTHKSDRSDGPGSVPASSAGGTSGSPASGLRKVHLVIFSLVMAAVGASVFSMLQPGVNDPGTATTNDADNSSMTNEEKLDLTRSALAHTENLEMVQADETWTRLHQATPDNASVALNLALNRVLRLDELSSKATNATLDAAQKQDARSKLPNTISAAREAIQAYSSNSADQVTPLWLSARVDLHEASLLPGSMTRSMRNKVYARLTEAIEGELGEKPESMILGGTLIQVLELMEDPIDGLPKEVLPNAARTVGILSDRHPDNLFFAMRAARLNIEARNQAAADVTRRVGKLTSAIKPSLATQTEKIGLTPDGLIDEIVNAVEAKDWSTAESRNMLSFNVLNSSEIVKTDRRRAMPHPLDRLSFDYLRTLSAAAVQETPIAKSQGQLQFERAELKDGEGFDFVQAVDFDLDLDPDLVAGDRDGGLRLFENSDKGWKVVGDLKLDISLAGVIVADLYVVDSSEPGRLRTDRSASTTDKPVSGSRHDTFQYLVAYGDDGVRIVSLDGGAKTDAGERMQMVETETGLADLRGVTAVVTGDLEADGDLDLVCATEHDGVRMFVNRGNRTFFELPAIVDGVDADDPVTSLAIADLDRDLDLDVVTTHGKSGRVGLLENLLHLQFRGRILKDIPAISGASSVTVEDVDGNVSWDLVVVGDTSAAIVFSQTAEAGAWVVDRVQTSESFQQTDNTASSVVADWDNDSWMELLVAGSVSRIGPWGWTAWQELDEFSGLADGVSSWNGVDFDSDGGIDLGFLSGRIVSVAKNKVSPRGHYVDLRFKGIDDNASGRVNHFAIGSVLEVRFGPHYRSRIVTTPATHFGINDFANASSVRAILPNGLTKTIANPTIDSVVEEEQTLKGSCPYLYAWDGQKYAFVTDCLWAAPLGLQVAWDVVAKDRPWEYLKIDGRNIRPKDGRYEFRITEELWEVAYLDKVQLTAVDHPANVEVWTNEKVGPASISEQTLFAFASDERRKVVSARDTKGRDVTKLIEQQDQAFVQGFDRRLRQGLCPPHWVDLDFGNFMGSAKSEGNADESPSVFLVLTGWIMPTDASLNIQIDQNPILPPIEFPSVWVPDTTADSGWRNAIPYMGFPGGKTKTIVVDVTDVLNRDDPRFRIRTSAQIYWDSAEVVVQDQAAETVSHDVELLAARVDFHGFSQAVDHGTRRPDTYDYDQASTSSRWPPLRGRLTGEGDCLDLVREWDDQMVVISSGDEVQLQFATPVEDPPPGWVRDFVLHNVGWDKDADLNTLTGQQTGPLPYRSMLQYPPGISEFQASGEDSVERKASGADGISGAMSVEELNRKHLSRSQTFRSFWYRQGDAPAMRFTH</sequence>
<evidence type="ECO:0000313" key="4">
    <source>
        <dbReference type="EMBL" id="SMP66901.1"/>
    </source>
</evidence>
<dbReference type="Proteomes" id="UP001158067">
    <property type="component" value="Unassembled WGS sequence"/>
</dbReference>
<gene>
    <name evidence="4" type="ORF">SAMN06265222_11057</name>
</gene>
<feature type="region of interest" description="Disordered" evidence="2">
    <location>
        <begin position="1"/>
        <end position="32"/>
    </location>
</feature>
<dbReference type="PANTHER" id="PTHR45460:SF2">
    <property type="entry name" value="ALPHA 1,3 GLUCANASE, GH71 FAMILY (EUROFUNG)"/>
    <property type="match status" value="1"/>
</dbReference>
<proteinExistence type="predicted"/>
<reference evidence="4 5" key="1">
    <citation type="submission" date="2017-05" db="EMBL/GenBank/DDBJ databases">
        <authorList>
            <person name="Varghese N."/>
            <person name="Submissions S."/>
        </authorList>
    </citation>
    <scope>NUCLEOTIDE SEQUENCE [LARGE SCALE GENOMIC DNA]</scope>
    <source>
        <strain evidence="4 5">DSM 25457</strain>
    </source>
</reference>
<keyword evidence="3" id="KW-0472">Membrane</keyword>
<comment type="caution">
    <text evidence="4">The sequence shown here is derived from an EMBL/GenBank/DDBJ whole genome shotgun (WGS) entry which is preliminary data.</text>
</comment>
<feature type="compositionally biased region" description="Low complexity" evidence="2">
    <location>
        <begin position="15"/>
        <end position="32"/>
    </location>
</feature>
<accession>A0ABY1QE21</accession>
<evidence type="ECO:0000256" key="3">
    <source>
        <dbReference type="SAM" id="Phobius"/>
    </source>
</evidence>
<organism evidence="4 5">
    <name type="scientific">Neorhodopirellula lusitana</name>
    <dbReference type="NCBI Taxonomy" id="445327"/>
    <lineage>
        <taxon>Bacteria</taxon>
        <taxon>Pseudomonadati</taxon>
        <taxon>Planctomycetota</taxon>
        <taxon>Planctomycetia</taxon>
        <taxon>Pirellulales</taxon>
        <taxon>Pirellulaceae</taxon>
        <taxon>Neorhodopirellula</taxon>
    </lineage>
</organism>
<keyword evidence="1" id="KW-0732">Signal</keyword>
<dbReference type="SUPFAM" id="SSF69318">
    <property type="entry name" value="Integrin alpha N-terminal domain"/>
    <property type="match status" value="1"/>
</dbReference>
<dbReference type="RefSeq" id="WP_283433830.1">
    <property type="nucleotide sequence ID" value="NZ_FXUG01000010.1"/>
</dbReference>
<name>A0ABY1QE21_9BACT</name>
<dbReference type="EMBL" id="FXUG01000010">
    <property type="protein sequence ID" value="SMP66901.1"/>
    <property type="molecule type" value="Genomic_DNA"/>
</dbReference>
<keyword evidence="3" id="KW-1133">Transmembrane helix</keyword>
<protein>
    <submittedName>
        <fullName evidence="4">Repeat domain-containing protein</fullName>
    </submittedName>
</protein>